<feature type="compositionally biased region" description="Low complexity" evidence="1">
    <location>
        <begin position="122"/>
        <end position="131"/>
    </location>
</feature>
<name>A0A803LVG7_CHEQI</name>
<evidence type="ECO:0000256" key="1">
    <source>
        <dbReference type="SAM" id="MobiDB-lite"/>
    </source>
</evidence>
<feature type="region of interest" description="Disordered" evidence="1">
    <location>
        <begin position="301"/>
        <end position="327"/>
    </location>
</feature>
<dbReference type="AlphaFoldDB" id="A0A803LVG7"/>
<dbReference type="Proteomes" id="UP000596660">
    <property type="component" value="Unplaced"/>
</dbReference>
<feature type="compositionally biased region" description="Basic residues" evidence="1">
    <location>
        <begin position="12"/>
        <end position="28"/>
    </location>
</feature>
<feature type="compositionally biased region" description="Basic and acidic residues" evidence="1">
    <location>
        <begin position="519"/>
        <end position="538"/>
    </location>
</feature>
<feature type="compositionally biased region" description="Basic and acidic residues" evidence="1">
    <location>
        <begin position="264"/>
        <end position="276"/>
    </location>
</feature>
<protein>
    <submittedName>
        <fullName evidence="2">Uncharacterized protein</fullName>
    </submittedName>
</protein>
<dbReference type="OMA" id="EQKTMTV"/>
<reference evidence="2" key="1">
    <citation type="journal article" date="2017" name="Nature">
        <title>The genome of Chenopodium quinoa.</title>
        <authorList>
            <person name="Jarvis D.E."/>
            <person name="Ho Y.S."/>
            <person name="Lightfoot D.J."/>
            <person name="Schmoeckel S.M."/>
            <person name="Li B."/>
            <person name="Borm T.J.A."/>
            <person name="Ohyanagi H."/>
            <person name="Mineta K."/>
            <person name="Michell C.T."/>
            <person name="Saber N."/>
            <person name="Kharbatia N.M."/>
            <person name="Rupper R.R."/>
            <person name="Sharp A.R."/>
            <person name="Dally N."/>
            <person name="Boughton B.A."/>
            <person name="Woo Y.H."/>
            <person name="Gao G."/>
            <person name="Schijlen E.G.W.M."/>
            <person name="Guo X."/>
            <person name="Momin A.A."/>
            <person name="Negrao S."/>
            <person name="Al-Babili S."/>
            <person name="Gehring C."/>
            <person name="Roessner U."/>
            <person name="Jung C."/>
            <person name="Murphy K."/>
            <person name="Arold S.T."/>
            <person name="Gojobori T."/>
            <person name="van der Linden C.G."/>
            <person name="van Loo E.N."/>
            <person name="Jellen E.N."/>
            <person name="Maughan P.J."/>
            <person name="Tester M."/>
        </authorList>
    </citation>
    <scope>NUCLEOTIDE SEQUENCE [LARGE SCALE GENOMIC DNA]</scope>
    <source>
        <strain evidence="2">cv. PI 614886</strain>
    </source>
</reference>
<reference evidence="2" key="2">
    <citation type="submission" date="2021-03" db="UniProtKB">
        <authorList>
            <consortium name="EnsemblPlants"/>
        </authorList>
    </citation>
    <scope>IDENTIFICATION</scope>
</reference>
<dbReference type="Gramene" id="AUR62019468-RA">
    <property type="protein sequence ID" value="AUR62019468-RA:cds"/>
    <property type="gene ID" value="AUR62019468"/>
</dbReference>
<feature type="compositionally biased region" description="Polar residues" evidence="1">
    <location>
        <begin position="43"/>
        <end position="54"/>
    </location>
</feature>
<feature type="region of interest" description="Disordered" evidence="1">
    <location>
        <begin position="437"/>
        <end position="462"/>
    </location>
</feature>
<feature type="region of interest" description="Disordered" evidence="1">
    <location>
        <begin position="1"/>
        <end position="288"/>
    </location>
</feature>
<dbReference type="PANTHER" id="PTHR36808:SF1">
    <property type="entry name" value="TRANSCRIPTIONAL REGULATOR ATRX-LIKE PROTEIN"/>
    <property type="match status" value="1"/>
</dbReference>
<feature type="compositionally biased region" description="Basic and acidic residues" evidence="1">
    <location>
        <begin position="140"/>
        <end position="166"/>
    </location>
</feature>
<accession>A0A803LVG7</accession>
<proteinExistence type="predicted"/>
<feature type="compositionally biased region" description="Low complexity" evidence="1">
    <location>
        <begin position="178"/>
        <end position="191"/>
    </location>
</feature>
<feature type="region of interest" description="Disordered" evidence="1">
    <location>
        <begin position="513"/>
        <end position="538"/>
    </location>
</feature>
<feature type="compositionally biased region" description="Polar residues" evidence="1">
    <location>
        <begin position="315"/>
        <end position="327"/>
    </location>
</feature>
<evidence type="ECO:0000313" key="2">
    <source>
        <dbReference type="EnsemblPlants" id="AUR62019468-RA:cds"/>
    </source>
</evidence>
<feature type="compositionally biased region" description="Basic and acidic residues" evidence="1">
    <location>
        <begin position="192"/>
        <end position="202"/>
    </location>
</feature>
<dbReference type="PANTHER" id="PTHR36808">
    <property type="entry name" value="TRANSCRIPTIONAL REGULATOR ATRX-LIKE PROTEIN"/>
    <property type="match status" value="1"/>
</dbReference>
<feature type="compositionally biased region" description="Basic residues" evidence="1">
    <location>
        <begin position="58"/>
        <end position="78"/>
    </location>
</feature>
<organism evidence="2 3">
    <name type="scientific">Chenopodium quinoa</name>
    <name type="common">Quinoa</name>
    <dbReference type="NCBI Taxonomy" id="63459"/>
    <lineage>
        <taxon>Eukaryota</taxon>
        <taxon>Viridiplantae</taxon>
        <taxon>Streptophyta</taxon>
        <taxon>Embryophyta</taxon>
        <taxon>Tracheophyta</taxon>
        <taxon>Spermatophyta</taxon>
        <taxon>Magnoliopsida</taxon>
        <taxon>eudicotyledons</taxon>
        <taxon>Gunneridae</taxon>
        <taxon>Pentapetalae</taxon>
        <taxon>Caryophyllales</taxon>
        <taxon>Chenopodiaceae</taxon>
        <taxon>Chenopodioideae</taxon>
        <taxon>Atripliceae</taxon>
        <taxon>Chenopodium</taxon>
    </lineage>
</organism>
<dbReference type="EnsemblPlants" id="AUR62019468-RA">
    <property type="protein sequence ID" value="AUR62019468-RA:cds"/>
    <property type="gene ID" value="AUR62019468"/>
</dbReference>
<keyword evidence="3" id="KW-1185">Reference proteome</keyword>
<evidence type="ECO:0000313" key="3">
    <source>
        <dbReference type="Proteomes" id="UP000596660"/>
    </source>
</evidence>
<feature type="compositionally biased region" description="Basic residues" evidence="1">
    <location>
        <begin position="167"/>
        <end position="177"/>
    </location>
</feature>
<feature type="compositionally biased region" description="Basic and acidic residues" evidence="1">
    <location>
        <begin position="213"/>
        <end position="233"/>
    </location>
</feature>
<sequence>MYVQRLQSEQKHSKKRTKSSREKPKKLKQRDDSVLFSDEDSITSKSVSCSSPGNDSRSKKRGRSRDKRRRKDKKRSKKSTLLSESSGDDSPCAKKLKKSKRKRGSDSRKKRHVKRRKRDRSVSSSSSRSRSCSVGEPSGDSEREFGKKEEKVESKERKGREKDRKKSGSKRSRHRSRSCSPCSVHSESSSHYNEERVFEKSNPKRLKSVIVVMKDREVPEEQELNKDDRHEDEIVFEYDDYPSKSNDSIDGVSGREAVSCMHDVSSKKRSLDEPSKDSVASAVRTSDIPGIQRRVVEGSAGLSPSYVKSGDNVPSMENRSADLTSNAGSNHVDLEAILRQKALENLLKRQGKLSTKTTFDKKDDHDVEVKRSSIVKAQPIDQPTPRDEGNIKLVPNVGKNVNDVRYFSNTTNLPGPLEDTGLSKDNNADLLRANVGTAHTEEKSKASGDFVNSRPNVGLSMSRKDFLGAKNTWKRQLISQESLQKNVSTPKETIVRNTNERLMSLDNSLSKLSVPQETISKDSTRDSASHQIDSEDRTFQQKTMSVMRGGEMVQVRYKVYIPKKAPALARRQLKR</sequence>
<feature type="compositionally biased region" description="Basic residues" evidence="1">
    <location>
        <begin position="94"/>
        <end position="119"/>
    </location>
</feature>